<keyword evidence="2" id="KW-1185">Reference proteome</keyword>
<proteinExistence type="predicted"/>
<evidence type="ECO:0000313" key="2">
    <source>
        <dbReference type="Proteomes" id="UP000831327"/>
    </source>
</evidence>
<organism evidence="1 2">
    <name type="scientific">Roseomonas fluvialis</name>
    <dbReference type="NCBI Taxonomy" id="1750527"/>
    <lineage>
        <taxon>Bacteria</taxon>
        <taxon>Pseudomonadati</taxon>
        <taxon>Pseudomonadota</taxon>
        <taxon>Alphaproteobacteria</taxon>
        <taxon>Acetobacterales</taxon>
        <taxon>Roseomonadaceae</taxon>
        <taxon>Roseomonas</taxon>
    </lineage>
</organism>
<dbReference type="EMBL" id="AP025637">
    <property type="protein sequence ID" value="BDG74982.1"/>
    <property type="molecule type" value="Genomic_DNA"/>
</dbReference>
<dbReference type="Proteomes" id="UP000831327">
    <property type="component" value="Chromosome"/>
</dbReference>
<reference evidence="1 2" key="1">
    <citation type="journal article" date="2016" name="Microbes Environ.">
        <title>Phylogenetically diverse aerobic anoxygenic phototrophic bacteria isolated from epilithic biofilms in Tama river, Japan.</title>
        <authorList>
            <person name="Hirose S."/>
            <person name="Matsuura K."/>
            <person name="Haruta S."/>
        </authorList>
    </citation>
    <scope>NUCLEOTIDE SEQUENCE [LARGE SCALE GENOMIC DNA]</scope>
    <source>
        <strain evidence="1 2">S08</strain>
    </source>
</reference>
<evidence type="ECO:0000313" key="1">
    <source>
        <dbReference type="EMBL" id="BDG74982.1"/>
    </source>
</evidence>
<name>A0ABN6PAL2_9PROT</name>
<sequence length="169" mass="17951">MKYPDRRKTGGSAMFSRRTLAGAAALALVAGGVAAQNYNLRPSFGTANLRFNFAPDPFVVNVTAGGTIPAERIGGPGCVGTIAQAPDVRLNYQAGGGLPLWIGARSNADVTLVVNLPNGQWICNDDFQGTNPGIVLRQPMSGQYDIWVGNYDRGRGIPTQVFFSEVPPR</sequence>
<gene>
    <name evidence="1" type="ORF">Rmf_49110</name>
</gene>
<protein>
    <submittedName>
        <fullName evidence="1">Peptidase S1</fullName>
    </submittedName>
</protein>
<accession>A0ABN6PAL2</accession>